<evidence type="ECO:0000313" key="3">
    <source>
        <dbReference type="EMBL" id="CAF2239722.1"/>
    </source>
</evidence>
<name>A0A816ZY63_9BILA</name>
<feature type="compositionally biased region" description="Low complexity" evidence="1">
    <location>
        <begin position="108"/>
        <end position="120"/>
    </location>
</feature>
<evidence type="ECO:0000313" key="2">
    <source>
        <dbReference type="EMBL" id="CAF2134812.1"/>
    </source>
</evidence>
<organism evidence="3 4">
    <name type="scientific">Rotaria magnacalcarata</name>
    <dbReference type="NCBI Taxonomy" id="392030"/>
    <lineage>
        <taxon>Eukaryota</taxon>
        <taxon>Metazoa</taxon>
        <taxon>Spiralia</taxon>
        <taxon>Gnathifera</taxon>
        <taxon>Rotifera</taxon>
        <taxon>Eurotatoria</taxon>
        <taxon>Bdelloidea</taxon>
        <taxon>Philodinida</taxon>
        <taxon>Philodinidae</taxon>
        <taxon>Rotaria</taxon>
    </lineage>
</organism>
<accession>A0A816ZY63</accession>
<protein>
    <submittedName>
        <fullName evidence="3">Uncharacterized protein</fullName>
    </submittedName>
</protein>
<evidence type="ECO:0000313" key="4">
    <source>
        <dbReference type="Proteomes" id="UP000663856"/>
    </source>
</evidence>
<evidence type="ECO:0000256" key="1">
    <source>
        <dbReference type="SAM" id="MobiDB-lite"/>
    </source>
</evidence>
<sequence length="272" mass="32274">MARNKKRQRVRALNNYEFEKFVRTNLAADLADVILLTMGIRSYNGFLQSHDLNAELLYVYNLINEKNKLNLFLSHNTSSSSSPTNQVKPAILRELKLFQDECKKRMNNDSNEINSENSSSTQYESDPKKIKKTLKYLSIENEATDWSFDNEEALDYDLQFHDLSTPQNLIIKEATHTYVMTQKINHFFEKNMKIKPQEIHKFIFLLQHSLAWHIENLYEFTMKTRTNSTLYNQFVEDFRDYGSKKDIDLKQKNRWLVDYIKKIKYKPSGYGH</sequence>
<dbReference type="EMBL" id="CAJNRG010011765">
    <property type="protein sequence ID" value="CAF2134812.1"/>
    <property type="molecule type" value="Genomic_DNA"/>
</dbReference>
<proteinExistence type="predicted"/>
<gene>
    <name evidence="3" type="ORF">WKI299_LOCUS36452</name>
    <name evidence="2" type="ORF">XDN619_LOCUS25498</name>
</gene>
<dbReference type="EMBL" id="CAJNRF010017781">
    <property type="protein sequence ID" value="CAF2239722.1"/>
    <property type="molecule type" value="Genomic_DNA"/>
</dbReference>
<reference evidence="3" key="1">
    <citation type="submission" date="2021-02" db="EMBL/GenBank/DDBJ databases">
        <authorList>
            <person name="Nowell W R."/>
        </authorList>
    </citation>
    <scope>NUCLEOTIDE SEQUENCE</scope>
</reference>
<comment type="caution">
    <text evidence="3">The sequence shown here is derived from an EMBL/GenBank/DDBJ whole genome shotgun (WGS) entry which is preliminary data.</text>
</comment>
<dbReference type="Proteomes" id="UP000663856">
    <property type="component" value="Unassembled WGS sequence"/>
</dbReference>
<feature type="region of interest" description="Disordered" evidence="1">
    <location>
        <begin position="106"/>
        <end position="125"/>
    </location>
</feature>
<dbReference type="AlphaFoldDB" id="A0A816ZY63"/>
<dbReference type="Proteomes" id="UP000663887">
    <property type="component" value="Unassembled WGS sequence"/>
</dbReference>